<accession>A0AAV1M9V8</accession>
<organism evidence="3 4">
    <name type="scientific">Parnassius mnemosyne</name>
    <name type="common">clouded apollo</name>
    <dbReference type="NCBI Taxonomy" id="213953"/>
    <lineage>
        <taxon>Eukaryota</taxon>
        <taxon>Metazoa</taxon>
        <taxon>Ecdysozoa</taxon>
        <taxon>Arthropoda</taxon>
        <taxon>Hexapoda</taxon>
        <taxon>Insecta</taxon>
        <taxon>Pterygota</taxon>
        <taxon>Neoptera</taxon>
        <taxon>Endopterygota</taxon>
        <taxon>Lepidoptera</taxon>
        <taxon>Glossata</taxon>
        <taxon>Ditrysia</taxon>
        <taxon>Papilionoidea</taxon>
        <taxon>Papilionidae</taxon>
        <taxon>Parnassiinae</taxon>
        <taxon>Parnassini</taxon>
        <taxon>Parnassius</taxon>
        <taxon>Driopa</taxon>
    </lineage>
</organism>
<dbReference type="EMBL" id="CAVLGL010000159">
    <property type="protein sequence ID" value="CAK1603970.1"/>
    <property type="molecule type" value="Genomic_DNA"/>
</dbReference>
<dbReference type="Gene3D" id="3.90.320.10">
    <property type="match status" value="1"/>
</dbReference>
<evidence type="ECO:0008006" key="5">
    <source>
        <dbReference type="Google" id="ProtNLM"/>
    </source>
</evidence>
<gene>
    <name evidence="3" type="ORF">PARMNEM_LOCUS22260</name>
</gene>
<dbReference type="PANTHER" id="PTHR46609">
    <property type="entry name" value="EXONUCLEASE, PHAGE-TYPE/RECB, C-TERMINAL DOMAIN-CONTAINING PROTEIN"/>
    <property type="match status" value="1"/>
</dbReference>
<keyword evidence="4" id="KW-1185">Reference proteome</keyword>
<dbReference type="InterPro" id="IPR049012">
    <property type="entry name" value="Mutator_transp_dom"/>
</dbReference>
<evidence type="ECO:0000313" key="3">
    <source>
        <dbReference type="EMBL" id="CAK1603970.1"/>
    </source>
</evidence>
<dbReference type="Proteomes" id="UP001314205">
    <property type="component" value="Unassembled WGS sequence"/>
</dbReference>
<dbReference type="InterPro" id="IPR019080">
    <property type="entry name" value="YqaJ_viral_recombinase"/>
</dbReference>
<name>A0AAV1M9V8_9NEOP</name>
<dbReference type="Pfam" id="PF09588">
    <property type="entry name" value="YqaJ"/>
    <property type="match status" value="1"/>
</dbReference>
<protein>
    <recommendedName>
        <fullName evidence="5">YqaJ viral recombinase domain-containing protein</fullName>
    </recommendedName>
</protein>
<dbReference type="InterPro" id="IPR011604">
    <property type="entry name" value="PDDEXK-like_dom_sf"/>
</dbReference>
<feature type="domain" description="YqaJ viral recombinase" evidence="1">
    <location>
        <begin position="677"/>
        <end position="826"/>
    </location>
</feature>
<dbReference type="Pfam" id="PF20700">
    <property type="entry name" value="Mutator"/>
    <property type="match status" value="1"/>
</dbReference>
<evidence type="ECO:0000313" key="4">
    <source>
        <dbReference type="Proteomes" id="UP001314205"/>
    </source>
</evidence>
<dbReference type="InterPro" id="IPR051703">
    <property type="entry name" value="NF-kappa-B_Signaling_Reg"/>
</dbReference>
<dbReference type="AlphaFoldDB" id="A0AAV1M9V8"/>
<evidence type="ECO:0000259" key="1">
    <source>
        <dbReference type="Pfam" id="PF09588"/>
    </source>
</evidence>
<dbReference type="PANTHER" id="PTHR46609:SF8">
    <property type="entry name" value="YQAJ VIRAL RECOMBINASE DOMAIN-CONTAINING PROTEIN"/>
    <property type="match status" value="1"/>
</dbReference>
<feature type="domain" description="Mutator-like transposase" evidence="2">
    <location>
        <begin position="141"/>
        <end position="493"/>
    </location>
</feature>
<proteinExistence type="predicted"/>
<sequence length="888" mass="100587">MVNKRNKIKKYSRLKLKKLKLLNLNRTLVNAKSDIVELPAEQLQSTSESVAPPQYPETFDGTVVELQSVSPSFFDTSEKVLGTERITGTVSPQILEISDMAPVNLQPVSVTPPPCVTEAPEDPPYIVEQECETNSIKTITGRRIVDIVYFLEQLQQQKHDPLFQCDFSCLVLITEKRTGLVSHFNFQCRMCKKYFKVCTDHLDTDRIDINTAAVSGIVASGIGYSQFEETMSAMDVPIFREKYYAKIQDHMFNEWEATAVEAMEQAAAIEREAAIQEGRVFNGFPVIDVFADGAWCKRSYGNNYKAMSGVAAIVGRKFGKVLFIGVKNKYCLICARAEKRQEKPKSHVCYKNYEGPSSGMEATIVCEGFKESTNMYGLIYGNIVADGDSATYAKILASDPYEGYVVSKIECRNHVLRNMCNKLRALGKDTKYPKVQRKHITDEKVMSMRKVVTTSIKHNKNNPRDIAIRQIHEDITNSLNHAYGDHRRCKDYCCSKDKSILSSTVGELEHSTFWFRLKVILNSVASKSRSLLEDVDTNAVERFNSMVAKFVGGKRINFASRRSYQARCSAAVVSYNTKRPLYTLHKKILGKSPVGSLQKLEGRREQKRKQANAVKRKKNRTKLFEKQNDYGGRVAAPDMSVEDYSAASADFMTNLNTLVCDREGIQKRTTLQRESTEWLQIRRLMLTASNFGAIIKRKKNFAALVNNILYKSNISSIASVAHGLSNEKFALQQLSSQENLRIEECGLFVDHEFPYIGATPDGVVGENTIVEVKCPVAAFKNGMENAIKQNKVQILKFNKKNGQVTINKNSNWYYQAQGQLRVTGKQRCVFGIWGGENEKMEVIYVQKDEDFWKNKMEAKLVNFYHTQILPELVDSRRNRGMPLRGSEK</sequence>
<dbReference type="SUPFAM" id="SSF52980">
    <property type="entry name" value="Restriction endonuclease-like"/>
    <property type="match status" value="1"/>
</dbReference>
<dbReference type="CDD" id="cd22343">
    <property type="entry name" value="PDDEXK_lambda_exonuclease-like"/>
    <property type="match status" value="1"/>
</dbReference>
<dbReference type="InterPro" id="IPR011335">
    <property type="entry name" value="Restrct_endonuc-II-like"/>
</dbReference>
<reference evidence="3 4" key="1">
    <citation type="submission" date="2023-11" db="EMBL/GenBank/DDBJ databases">
        <authorList>
            <person name="Hedman E."/>
            <person name="Englund M."/>
            <person name="Stromberg M."/>
            <person name="Nyberg Akerstrom W."/>
            <person name="Nylinder S."/>
            <person name="Jareborg N."/>
            <person name="Kallberg Y."/>
            <person name="Kronander E."/>
        </authorList>
    </citation>
    <scope>NUCLEOTIDE SEQUENCE [LARGE SCALE GENOMIC DNA]</scope>
</reference>
<dbReference type="GO" id="GO:0006281">
    <property type="term" value="P:DNA repair"/>
    <property type="evidence" value="ECO:0007669"/>
    <property type="project" value="UniProtKB-ARBA"/>
</dbReference>
<comment type="caution">
    <text evidence="3">The sequence shown here is derived from an EMBL/GenBank/DDBJ whole genome shotgun (WGS) entry which is preliminary data.</text>
</comment>
<evidence type="ECO:0000259" key="2">
    <source>
        <dbReference type="Pfam" id="PF20700"/>
    </source>
</evidence>